<dbReference type="Proteomes" id="UP000265618">
    <property type="component" value="Unassembled WGS sequence"/>
</dbReference>
<feature type="region of interest" description="Disordered" evidence="1">
    <location>
        <begin position="1"/>
        <end position="22"/>
    </location>
</feature>
<feature type="compositionally biased region" description="Basic and acidic residues" evidence="1">
    <location>
        <begin position="232"/>
        <end position="243"/>
    </location>
</feature>
<keyword evidence="4" id="KW-1185">Reference proteome</keyword>
<dbReference type="GO" id="GO:0008017">
    <property type="term" value="F:microtubule binding"/>
    <property type="evidence" value="ECO:0007669"/>
    <property type="project" value="InterPro"/>
</dbReference>
<organism evidence="3 4">
    <name type="scientific">Kipferlia bialata</name>
    <dbReference type="NCBI Taxonomy" id="797122"/>
    <lineage>
        <taxon>Eukaryota</taxon>
        <taxon>Metamonada</taxon>
        <taxon>Carpediemonas-like organisms</taxon>
        <taxon>Kipferlia</taxon>
    </lineage>
</organism>
<dbReference type="SUPFAM" id="SSF52540">
    <property type="entry name" value="P-loop containing nucleoside triphosphate hydrolases"/>
    <property type="match status" value="1"/>
</dbReference>
<sequence>TGKVNHKPQKLNISHTQSGLSRVQGGSNTAVFSYDHALDVYRGALKRLARTGTQGHRTARRTDFILQVWVMEREAQGGVSIPAPYCCTSIVDVAGSEPSGMDSMGRQAKPSIGTNGQYYLSTLVKDMVPRDSGVKPFVSFRASPLTAMLQDHLDPASATPSTCACILNMHGHPNQCANTKSVLTLGSNLMQVPLKGPRPTPTLPTRPPSTKTPPALSVCASRVVDSYSGSLRGRETGRERERLSSTGVQSLPRRPPTLGGTLPIPHRQRQSVMEGEATRRVSASAVTERERERETGDVAMEMSDLLPQIEVSSHPHPHPHPRPDMGVGSAADCDAKAEAVPVEADTAFPPSTQVEPHYSSDVVVEEEDVSFDPDATLSTLEGEGD</sequence>
<evidence type="ECO:0000256" key="1">
    <source>
        <dbReference type="SAM" id="MobiDB-lite"/>
    </source>
</evidence>
<feature type="region of interest" description="Disordered" evidence="1">
    <location>
        <begin position="311"/>
        <end position="385"/>
    </location>
</feature>
<feature type="region of interest" description="Disordered" evidence="1">
    <location>
        <begin position="227"/>
        <end position="295"/>
    </location>
</feature>
<accession>A0A9K3GN61</accession>
<proteinExistence type="predicted"/>
<comment type="caution">
    <text evidence="3">The sequence shown here is derived from an EMBL/GenBank/DDBJ whole genome shotgun (WGS) entry which is preliminary data.</text>
</comment>
<dbReference type="GO" id="GO:0005524">
    <property type="term" value="F:ATP binding"/>
    <property type="evidence" value="ECO:0007669"/>
    <property type="project" value="InterPro"/>
</dbReference>
<feature type="domain" description="Kinesin motor" evidence="2">
    <location>
        <begin position="7"/>
        <end position="189"/>
    </location>
</feature>
<dbReference type="InterPro" id="IPR036961">
    <property type="entry name" value="Kinesin_motor_dom_sf"/>
</dbReference>
<evidence type="ECO:0000259" key="2">
    <source>
        <dbReference type="Pfam" id="PF00225"/>
    </source>
</evidence>
<dbReference type="Gene3D" id="3.40.850.10">
    <property type="entry name" value="Kinesin motor domain"/>
    <property type="match status" value="1"/>
</dbReference>
<feature type="compositionally biased region" description="Pro residues" evidence="1">
    <location>
        <begin position="196"/>
        <end position="211"/>
    </location>
</feature>
<dbReference type="GO" id="GO:0003777">
    <property type="term" value="F:microtubule motor activity"/>
    <property type="evidence" value="ECO:0007669"/>
    <property type="project" value="InterPro"/>
</dbReference>
<evidence type="ECO:0000313" key="3">
    <source>
        <dbReference type="EMBL" id="GIQ88873.1"/>
    </source>
</evidence>
<feature type="non-terminal residue" evidence="3">
    <location>
        <position position="385"/>
    </location>
</feature>
<reference evidence="3 4" key="1">
    <citation type="journal article" date="2018" name="PLoS ONE">
        <title>The draft genome of Kipferlia bialata reveals reductive genome evolution in fornicate parasites.</title>
        <authorList>
            <person name="Tanifuji G."/>
            <person name="Takabayashi S."/>
            <person name="Kume K."/>
            <person name="Takagi M."/>
            <person name="Nakayama T."/>
            <person name="Kamikawa R."/>
            <person name="Inagaki Y."/>
            <person name="Hashimoto T."/>
        </authorList>
    </citation>
    <scope>NUCLEOTIDE SEQUENCE [LARGE SCALE GENOMIC DNA]</scope>
    <source>
        <strain evidence="3">NY0173</strain>
    </source>
</reference>
<protein>
    <recommendedName>
        <fullName evidence="2">Kinesin motor domain-containing protein</fullName>
    </recommendedName>
</protein>
<name>A0A9K3GN61_9EUKA</name>
<feature type="region of interest" description="Disordered" evidence="1">
    <location>
        <begin position="194"/>
        <end position="215"/>
    </location>
</feature>
<dbReference type="AlphaFoldDB" id="A0A9K3GN61"/>
<feature type="non-terminal residue" evidence="3">
    <location>
        <position position="1"/>
    </location>
</feature>
<dbReference type="InterPro" id="IPR027417">
    <property type="entry name" value="P-loop_NTPase"/>
</dbReference>
<evidence type="ECO:0000313" key="4">
    <source>
        <dbReference type="Proteomes" id="UP000265618"/>
    </source>
</evidence>
<dbReference type="GO" id="GO:0007018">
    <property type="term" value="P:microtubule-based movement"/>
    <property type="evidence" value="ECO:0007669"/>
    <property type="project" value="InterPro"/>
</dbReference>
<feature type="compositionally biased region" description="Polar residues" evidence="1">
    <location>
        <begin position="11"/>
        <end position="22"/>
    </location>
</feature>
<dbReference type="InterPro" id="IPR001752">
    <property type="entry name" value="Kinesin_motor_dom"/>
</dbReference>
<dbReference type="Pfam" id="PF00225">
    <property type="entry name" value="Kinesin"/>
    <property type="match status" value="1"/>
</dbReference>
<gene>
    <name evidence="3" type="ORF">KIPB_011220</name>
</gene>
<dbReference type="EMBL" id="BDIP01004473">
    <property type="protein sequence ID" value="GIQ88873.1"/>
    <property type="molecule type" value="Genomic_DNA"/>
</dbReference>